<evidence type="ECO:0000256" key="1">
    <source>
        <dbReference type="SAM" id="Phobius"/>
    </source>
</evidence>
<accession>A0ABR1Y6S0</accession>
<evidence type="ECO:0000313" key="2">
    <source>
        <dbReference type="EMBL" id="KAK8177165.1"/>
    </source>
</evidence>
<sequence length="143" mass="16160">MHRCFIIRLDMVGFGVLVSLVLVVPFRWLVRGNRLVGRGGPQQLSDPATARSRVANLERMLTNLMHHFSDSTALQVQGPCEFLECQKKRERLGPAADVNFNSLSITVLADECSLVAKITVNKCSLHGHSNARWFHFFRQPLYP</sequence>
<organism evidence="2 3">
    <name type="scientific">Phyllosticta citrichinensis</name>
    <dbReference type="NCBI Taxonomy" id="1130410"/>
    <lineage>
        <taxon>Eukaryota</taxon>
        <taxon>Fungi</taxon>
        <taxon>Dikarya</taxon>
        <taxon>Ascomycota</taxon>
        <taxon>Pezizomycotina</taxon>
        <taxon>Dothideomycetes</taxon>
        <taxon>Dothideomycetes incertae sedis</taxon>
        <taxon>Botryosphaeriales</taxon>
        <taxon>Phyllostictaceae</taxon>
        <taxon>Phyllosticta</taxon>
    </lineage>
</organism>
<protein>
    <submittedName>
        <fullName evidence="2">Uncharacterized protein</fullName>
    </submittedName>
</protein>
<gene>
    <name evidence="2" type="ORF">IWX90DRAFT_10004</name>
</gene>
<keyword evidence="3" id="KW-1185">Reference proteome</keyword>
<comment type="caution">
    <text evidence="2">The sequence shown here is derived from an EMBL/GenBank/DDBJ whole genome shotgun (WGS) entry which is preliminary data.</text>
</comment>
<evidence type="ECO:0000313" key="3">
    <source>
        <dbReference type="Proteomes" id="UP001456524"/>
    </source>
</evidence>
<dbReference type="EMBL" id="JBBWUH010000001">
    <property type="protein sequence ID" value="KAK8177165.1"/>
    <property type="molecule type" value="Genomic_DNA"/>
</dbReference>
<keyword evidence="1" id="KW-1133">Transmembrane helix</keyword>
<feature type="transmembrane region" description="Helical" evidence="1">
    <location>
        <begin position="12"/>
        <end position="30"/>
    </location>
</feature>
<proteinExistence type="predicted"/>
<reference evidence="2 3" key="1">
    <citation type="journal article" date="2022" name="G3 (Bethesda)">
        <title>Enemy or ally: a genomic approach to elucidate the lifestyle of Phyllosticta citrichinaensis.</title>
        <authorList>
            <person name="Buijs V.A."/>
            <person name="Groenewald J.Z."/>
            <person name="Haridas S."/>
            <person name="LaButti K.M."/>
            <person name="Lipzen A."/>
            <person name="Martin F.M."/>
            <person name="Barry K."/>
            <person name="Grigoriev I.V."/>
            <person name="Crous P.W."/>
            <person name="Seidl M.F."/>
        </authorList>
    </citation>
    <scope>NUCLEOTIDE SEQUENCE [LARGE SCALE GENOMIC DNA]</scope>
    <source>
        <strain evidence="2 3">CBS 129764</strain>
    </source>
</reference>
<keyword evidence="1" id="KW-0472">Membrane</keyword>
<name>A0ABR1Y6S0_9PEZI</name>
<keyword evidence="1" id="KW-0812">Transmembrane</keyword>
<dbReference type="Proteomes" id="UP001456524">
    <property type="component" value="Unassembled WGS sequence"/>
</dbReference>